<dbReference type="Gramene" id="Pp3c1_7640V3.2">
    <property type="protein sequence ID" value="Pp3c1_7640V3.2"/>
    <property type="gene ID" value="Pp3c1_7640"/>
</dbReference>
<evidence type="ECO:0000313" key="3">
    <source>
        <dbReference type="EnsemblPlants" id="Pp3c1_7640V3.1"/>
    </source>
</evidence>
<accession>A0A2K1L7B1</accession>
<dbReference type="EMBL" id="ABEU02000001">
    <property type="protein sequence ID" value="PNR61917.1"/>
    <property type="molecule type" value="Genomic_DNA"/>
</dbReference>
<evidence type="ECO:0000256" key="1">
    <source>
        <dbReference type="SAM" id="MobiDB-lite"/>
    </source>
</evidence>
<keyword evidence="4" id="KW-1185">Reference proteome</keyword>
<reference evidence="3" key="3">
    <citation type="submission" date="2020-12" db="UniProtKB">
        <authorList>
            <consortium name="EnsemblPlants"/>
        </authorList>
    </citation>
    <scope>IDENTIFICATION</scope>
</reference>
<evidence type="ECO:0000313" key="2">
    <source>
        <dbReference type="EMBL" id="PNR61917.1"/>
    </source>
</evidence>
<sequence length="151" mass="16733">MLYGSVIDEMQGDGLPVSLVSDLKARELAGHTNLFGIPPRFSPAFSPPPERRIIPHCVAGNDPDDGRQNHRKKIQDLVGYKADLISDDRSNTHRPCRHPVSDAKAHELRGNDIFARPKLSDRGGCSSSDTKYALTTDKACKDTQPHENNYK</sequence>
<gene>
    <name evidence="2" type="ORF">PHYPA_000341</name>
</gene>
<dbReference type="AlphaFoldDB" id="A0A2K1L7B1"/>
<dbReference type="EnsemblPlants" id="Pp3c1_7640V3.1">
    <property type="protein sequence ID" value="Pp3c1_7640V3.1"/>
    <property type="gene ID" value="Pp3c1_7640"/>
</dbReference>
<reference evidence="2 4" key="1">
    <citation type="journal article" date="2008" name="Science">
        <title>The Physcomitrella genome reveals evolutionary insights into the conquest of land by plants.</title>
        <authorList>
            <person name="Rensing S."/>
            <person name="Lang D."/>
            <person name="Zimmer A."/>
            <person name="Terry A."/>
            <person name="Salamov A."/>
            <person name="Shapiro H."/>
            <person name="Nishiyama T."/>
            <person name="Perroud P.-F."/>
            <person name="Lindquist E."/>
            <person name="Kamisugi Y."/>
            <person name="Tanahashi T."/>
            <person name="Sakakibara K."/>
            <person name="Fujita T."/>
            <person name="Oishi K."/>
            <person name="Shin-I T."/>
            <person name="Kuroki Y."/>
            <person name="Toyoda A."/>
            <person name="Suzuki Y."/>
            <person name="Hashimoto A."/>
            <person name="Yamaguchi K."/>
            <person name="Sugano A."/>
            <person name="Kohara Y."/>
            <person name="Fujiyama A."/>
            <person name="Anterola A."/>
            <person name="Aoki S."/>
            <person name="Ashton N."/>
            <person name="Barbazuk W.B."/>
            <person name="Barker E."/>
            <person name="Bennetzen J."/>
            <person name="Bezanilla M."/>
            <person name="Blankenship R."/>
            <person name="Cho S.H."/>
            <person name="Dutcher S."/>
            <person name="Estelle M."/>
            <person name="Fawcett J.A."/>
            <person name="Gundlach H."/>
            <person name="Hanada K."/>
            <person name="Heyl A."/>
            <person name="Hicks K.A."/>
            <person name="Hugh J."/>
            <person name="Lohr M."/>
            <person name="Mayer K."/>
            <person name="Melkozernov A."/>
            <person name="Murata T."/>
            <person name="Nelson D."/>
            <person name="Pils B."/>
            <person name="Prigge M."/>
            <person name="Reiss B."/>
            <person name="Renner T."/>
            <person name="Rombauts S."/>
            <person name="Rushton P."/>
            <person name="Sanderfoot A."/>
            <person name="Schween G."/>
            <person name="Shiu S.-H."/>
            <person name="Stueber K."/>
            <person name="Theodoulou F.L."/>
            <person name="Tu H."/>
            <person name="Van de Peer Y."/>
            <person name="Verrier P.J."/>
            <person name="Waters E."/>
            <person name="Wood A."/>
            <person name="Yang L."/>
            <person name="Cove D."/>
            <person name="Cuming A."/>
            <person name="Hasebe M."/>
            <person name="Lucas S."/>
            <person name="Mishler D.B."/>
            <person name="Reski R."/>
            <person name="Grigoriev I."/>
            <person name="Quatrano R.S."/>
            <person name="Boore J.L."/>
        </authorList>
    </citation>
    <scope>NUCLEOTIDE SEQUENCE [LARGE SCALE GENOMIC DNA]</scope>
    <source>
        <strain evidence="3 4">cv. Gransden 2004</strain>
    </source>
</reference>
<feature type="region of interest" description="Disordered" evidence="1">
    <location>
        <begin position="85"/>
        <end position="109"/>
    </location>
</feature>
<name>A0A2K1L7B1_PHYPA</name>
<proteinExistence type="predicted"/>
<feature type="compositionally biased region" description="Basic and acidic residues" evidence="1">
    <location>
        <begin position="99"/>
        <end position="109"/>
    </location>
</feature>
<dbReference type="EnsemblPlants" id="Pp3c1_7640V3.2">
    <property type="protein sequence ID" value="Pp3c1_7640V3.2"/>
    <property type="gene ID" value="Pp3c1_7640"/>
</dbReference>
<dbReference type="InParanoid" id="A0A2K1L7B1"/>
<organism evidence="2">
    <name type="scientific">Physcomitrium patens</name>
    <name type="common">Spreading-leaved earth moss</name>
    <name type="synonym">Physcomitrella patens</name>
    <dbReference type="NCBI Taxonomy" id="3218"/>
    <lineage>
        <taxon>Eukaryota</taxon>
        <taxon>Viridiplantae</taxon>
        <taxon>Streptophyta</taxon>
        <taxon>Embryophyta</taxon>
        <taxon>Bryophyta</taxon>
        <taxon>Bryophytina</taxon>
        <taxon>Bryopsida</taxon>
        <taxon>Funariidae</taxon>
        <taxon>Funariales</taxon>
        <taxon>Funariaceae</taxon>
        <taxon>Physcomitrium</taxon>
    </lineage>
</organism>
<dbReference type="PaxDb" id="3218-PP1S38_278V6.1"/>
<evidence type="ECO:0000313" key="4">
    <source>
        <dbReference type="Proteomes" id="UP000006727"/>
    </source>
</evidence>
<reference evidence="2 4" key="2">
    <citation type="journal article" date="2018" name="Plant J.">
        <title>The Physcomitrella patens chromosome-scale assembly reveals moss genome structure and evolution.</title>
        <authorList>
            <person name="Lang D."/>
            <person name="Ullrich K.K."/>
            <person name="Murat F."/>
            <person name="Fuchs J."/>
            <person name="Jenkins J."/>
            <person name="Haas F.B."/>
            <person name="Piednoel M."/>
            <person name="Gundlach H."/>
            <person name="Van Bel M."/>
            <person name="Meyberg R."/>
            <person name="Vives C."/>
            <person name="Morata J."/>
            <person name="Symeonidi A."/>
            <person name="Hiss M."/>
            <person name="Muchero W."/>
            <person name="Kamisugi Y."/>
            <person name="Saleh O."/>
            <person name="Blanc G."/>
            <person name="Decker E.L."/>
            <person name="van Gessel N."/>
            <person name="Grimwood J."/>
            <person name="Hayes R.D."/>
            <person name="Graham S.W."/>
            <person name="Gunter L.E."/>
            <person name="McDaniel S.F."/>
            <person name="Hoernstein S.N.W."/>
            <person name="Larsson A."/>
            <person name="Li F.W."/>
            <person name="Perroud P.F."/>
            <person name="Phillips J."/>
            <person name="Ranjan P."/>
            <person name="Rokshar D.S."/>
            <person name="Rothfels C.J."/>
            <person name="Schneider L."/>
            <person name="Shu S."/>
            <person name="Stevenson D.W."/>
            <person name="Thummler F."/>
            <person name="Tillich M."/>
            <person name="Villarreal Aguilar J.C."/>
            <person name="Widiez T."/>
            <person name="Wong G.K."/>
            <person name="Wymore A."/>
            <person name="Zhang Y."/>
            <person name="Zimmer A.D."/>
            <person name="Quatrano R.S."/>
            <person name="Mayer K.F.X."/>
            <person name="Goodstein D."/>
            <person name="Casacuberta J.M."/>
            <person name="Vandepoele K."/>
            <person name="Reski R."/>
            <person name="Cuming A.C."/>
            <person name="Tuskan G.A."/>
            <person name="Maumus F."/>
            <person name="Salse J."/>
            <person name="Schmutz J."/>
            <person name="Rensing S.A."/>
        </authorList>
    </citation>
    <scope>NUCLEOTIDE SEQUENCE [LARGE SCALE GENOMIC DNA]</scope>
    <source>
        <strain evidence="3 4">cv. Gransden 2004</strain>
    </source>
</reference>
<dbReference type="Gramene" id="Pp3c1_7640V3.1">
    <property type="protein sequence ID" value="Pp3c1_7640V3.1"/>
    <property type="gene ID" value="Pp3c1_7640"/>
</dbReference>
<protein>
    <submittedName>
        <fullName evidence="2 3">Uncharacterized protein</fullName>
    </submittedName>
</protein>
<dbReference type="Proteomes" id="UP000006727">
    <property type="component" value="Chromosome 1"/>
</dbReference>